<sequence>MRIYGNRLLKTLPGELTRPTSAKVREALFNIWQGEVTGCRWLDLCAGNGAMGAEALCRDASVVIGVEKYGKACKIIHENWQKIASEQQDFRLIKGDILKVLKNLEGQQFDLIYFDPPYQSGLYKPILELIVNHNLLHEQGEIAVEHNPKFWQATAIIGLKMVREKSYGNTSLTFYSDHKSPIGGQYMRDEAEQN</sequence>
<dbReference type="Proteomes" id="UP000003477">
    <property type="component" value="Unassembled WGS sequence"/>
</dbReference>
<dbReference type="Pfam" id="PF03602">
    <property type="entry name" value="Cons_hypoth95"/>
    <property type="match status" value="1"/>
</dbReference>
<evidence type="ECO:0000313" key="3">
    <source>
        <dbReference type="EMBL" id="EHJ12497.1"/>
    </source>
</evidence>
<dbReference type="InterPro" id="IPR029063">
    <property type="entry name" value="SAM-dependent_MTases_sf"/>
</dbReference>
<evidence type="ECO:0000256" key="1">
    <source>
        <dbReference type="ARBA" id="ARBA00022603"/>
    </source>
</evidence>
<dbReference type="EMBL" id="AESD01000417">
    <property type="protein sequence ID" value="EHJ12497.1"/>
    <property type="molecule type" value="Genomic_DNA"/>
</dbReference>
<dbReference type="PIRSF" id="PIRSF004553">
    <property type="entry name" value="CHP00095"/>
    <property type="match status" value="1"/>
</dbReference>
<accession>G5J5P2</accession>
<dbReference type="GO" id="GO:0003676">
    <property type="term" value="F:nucleic acid binding"/>
    <property type="evidence" value="ECO:0007669"/>
    <property type="project" value="InterPro"/>
</dbReference>
<name>G5J5P2_CROWT</name>
<reference evidence="3 4" key="1">
    <citation type="journal article" date="2011" name="Front. Microbiol.">
        <title>Two Strains of Crocosphaera watsonii with Highly Conserved Genomes are Distinguished by Strain-Specific Features.</title>
        <authorList>
            <person name="Bench S.R."/>
            <person name="Ilikchyan I.N."/>
            <person name="Tripp H.J."/>
            <person name="Zehr J.P."/>
        </authorList>
    </citation>
    <scope>NUCLEOTIDE SEQUENCE [LARGE SCALE GENOMIC DNA]</scope>
    <source>
        <strain evidence="3 4">WH 0003</strain>
    </source>
</reference>
<keyword evidence="2 3" id="KW-0808">Transferase</keyword>
<dbReference type="CDD" id="cd02440">
    <property type="entry name" value="AdoMet_MTases"/>
    <property type="match status" value="1"/>
</dbReference>
<protein>
    <submittedName>
        <fullName evidence="3">Methyltransferase</fullName>
        <ecNumber evidence="3">2.1.1.-</ecNumber>
    </submittedName>
</protein>
<dbReference type="AlphaFoldDB" id="G5J5P2"/>
<dbReference type="NCBIfam" id="TIGR00095">
    <property type="entry name" value="16S rRNA (guanine(966)-N(2))-methyltransferase RsmD"/>
    <property type="match status" value="1"/>
</dbReference>
<evidence type="ECO:0000256" key="2">
    <source>
        <dbReference type="ARBA" id="ARBA00022679"/>
    </source>
</evidence>
<gene>
    <name evidence="3" type="ORF">CWATWH0003_2797</name>
</gene>
<dbReference type="PANTHER" id="PTHR43542">
    <property type="entry name" value="METHYLTRANSFERASE"/>
    <property type="match status" value="1"/>
</dbReference>
<dbReference type="PROSITE" id="PS00092">
    <property type="entry name" value="N6_MTASE"/>
    <property type="match status" value="1"/>
</dbReference>
<organism evidence="3 4">
    <name type="scientific">Crocosphaera watsonii WH 0003</name>
    <dbReference type="NCBI Taxonomy" id="423471"/>
    <lineage>
        <taxon>Bacteria</taxon>
        <taxon>Bacillati</taxon>
        <taxon>Cyanobacteriota</taxon>
        <taxon>Cyanophyceae</taxon>
        <taxon>Oscillatoriophycideae</taxon>
        <taxon>Chroococcales</taxon>
        <taxon>Aphanothecaceae</taxon>
        <taxon>Crocosphaera</taxon>
    </lineage>
</organism>
<dbReference type="Gene3D" id="3.40.50.150">
    <property type="entry name" value="Vaccinia Virus protein VP39"/>
    <property type="match status" value="1"/>
</dbReference>
<keyword evidence="1 3" id="KW-0489">Methyltransferase</keyword>
<comment type="caution">
    <text evidence="3">The sequence shown here is derived from an EMBL/GenBank/DDBJ whole genome shotgun (WGS) entry which is preliminary data.</text>
</comment>
<dbReference type="EC" id="2.1.1.-" evidence="3"/>
<dbReference type="RefSeq" id="WP_007305733.1">
    <property type="nucleotide sequence ID" value="NZ_AESD01000417.1"/>
</dbReference>
<dbReference type="GO" id="GO:0008168">
    <property type="term" value="F:methyltransferase activity"/>
    <property type="evidence" value="ECO:0007669"/>
    <property type="project" value="UniProtKB-KW"/>
</dbReference>
<dbReference type="GO" id="GO:0031167">
    <property type="term" value="P:rRNA methylation"/>
    <property type="evidence" value="ECO:0007669"/>
    <property type="project" value="InterPro"/>
</dbReference>
<dbReference type="PANTHER" id="PTHR43542:SF1">
    <property type="entry name" value="METHYLTRANSFERASE"/>
    <property type="match status" value="1"/>
</dbReference>
<dbReference type="PATRIC" id="fig|423471.3.peg.2628"/>
<dbReference type="InterPro" id="IPR002052">
    <property type="entry name" value="DNA_methylase_N6_adenine_CS"/>
</dbReference>
<evidence type="ECO:0000313" key="4">
    <source>
        <dbReference type="Proteomes" id="UP000003477"/>
    </source>
</evidence>
<proteinExistence type="predicted"/>
<dbReference type="InterPro" id="IPR004398">
    <property type="entry name" value="RNA_MeTrfase_RsmD"/>
</dbReference>
<dbReference type="SUPFAM" id="SSF53335">
    <property type="entry name" value="S-adenosyl-L-methionine-dependent methyltransferases"/>
    <property type="match status" value="1"/>
</dbReference>
<dbReference type="GeneID" id="88766431"/>